<keyword evidence="5" id="KW-1185">Reference proteome</keyword>
<dbReference type="InParanoid" id="D8M0H4"/>
<dbReference type="Gene3D" id="2.130.10.10">
    <property type="entry name" value="YVTN repeat-like/Quinoprotein amine dehydrogenase"/>
    <property type="match status" value="1"/>
</dbReference>
<evidence type="ECO:0000256" key="1">
    <source>
        <dbReference type="PROSITE-ProRule" id="PRU00221"/>
    </source>
</evidence>
<dbReference type="Pfam" id="PF16300">
    <property type="entry name" value="WD40_4"/>
    <property type="match status" value="1"/>
</dbReference>
<dbReference type="RefSeq" id="XP_012895611.1">
    <property type="nucleotide sequence ID" value="XM_013040157.1"/>
</dbReference>
<reference evidence="4" key="1">
    <citation type="submission" date="2010-02" db="EMBL/GenBank/DDBJ databases">
        <title>Sequencing and annotation of the Blastocystis hominis genome.</title>
        <authorList>
            <person name="Wincker P."/>
        </authorList>
    </citation>
    <scope>NUCLEOTIDE SEQUENCE</scope>
    <source>
        <strain evidence="4">Singapore isolate B</strain>
    </source>
</reference>
<organism evidence="4">
    <name type="scientific">Blastocystis hominis</name>
    <dbReference type="NCBI Taxonomy" id="12968"/>
    <lineage>
        <taxon>Eukaryota</taxon>
        <taxon>Sar</taxon>
        <taxon>Stramenopiles</taxon>
        <taxon>Bigyra</taxon>
        <taxon>Opalozoa</taxon>
        <taxon>Opalinata</taxon>
        <taxon>Blastocystidae</taxon>
        <taxon>Blastocystis</taxon>
    </lineage>
</organism>
<evidence type="ECO:0000256" key="2">
    <source>
        <dbReference type="RuleBase" id="RU280818"/>
    </source>
</evidence>
<dbReference type="PROSITE" id="PS50082">
    <property type="entry name" value="WD_REPEATS_2"/>
    <property type="match status" value="1"/>
</dbReference>
<dbReference type="AlphaFoldDB" id="D8M0H4"/>
<keyword evidence="1 2" id="KW-0853">WD repeat</keyword>
<dbReference type="InterPro" id="IPR015943">
    <property type="entry name" value="WD40/YVTN_repeat-like_dom_sf"/>
</dbReference>
<dbReference type="Pfam" id="PF00400">
    <property type="entry name" value="WD40"/>
    <property type="match status" value="1"/>
</dbReference>
<evidence type="ECO:0000313" key="5">
    <source>
        <dbReference type="Proteomes" id="UP000008312"/>
    </source>
</evidence>
<dbReference type="InterPro" id="IPR036322">
    <property type="entry name" value="WD40_repeat_dom_sf"/>
</dbReference>
<dbReference type="InterPro" id="IPR001680">
    <property type="entry name" value="WD40_rpt"/>
</dbReference>
<dbReference type="SMART" id="SM01167">
    <property type="entry name" value="DUF1900"/>
    <property type="match status" value="1"/>
</dbReference>
<sequence length="442" mass="48546">MLVAFFGRGDLCDFDFNPFNDEQIISCSADLTIMLWEFPEGGPEENIYEPILTLTGHRRKVTFVEFNPVAELIAVSASADGTAKVWDCQEGSELVTFACKGLPQDLHWNYNGSLFCLSTKDKMDTVYDPRQNGTVAEWSPHNGTKCSKMTWLGDRPHVLTTGFNRSSQREWKMWDLRNLAKPVSQDALDQSSGTLLPFFDPDTSMLYLGGKGDGNIRYYEVMESSLYPLSQYSSTVSARGLCMLPKKACDVNRCEVARIMKLTSSGDVEPLPFIVPRKFEGYQADIYPPSFAGIPALSAEEWRQGQNSNPILMSLEPGVTFITKKDGDMPASQPVQQVQTAQPVPSAPQFSGARAAAPTLAPLAPLRSLSPEPMAMAMSPRAMSPAPMVAEGATNGVAVAAPGYIPKAGKLTVEDIEAELALLMERMDFLNNALDELKKEQM</sequence>
<gene>
    <name evidence="4" type="ORF">GSBLH_T00001712001</name>
</gene>
<proteinExistence type="inferred from homology"/>
<dbReference type="Proteomes" id="UP000008312">
    <property type="component" value="Unassembled WGS sequence"/>
</dbReference>
<dbReference type="InterPro" id="IPR015505">
    <property type="entry name" value="Coronin"/>
</dbReference>
<dbReference type="OMA" id="YPPILMH"/>
<dbReference type="PROSITE" id="PS50294">
    <property type="entry name" value="WD_REPEATS_REGION"/>
    <property type="match status" value="1"/>
</dbReference>
<evidence type="ECO:0000256" key="3">
    <source>
        <dbReference type="SAM" id="Coils"/>
    </source>
</evidence>
<protein>
    <recommendedName>
        <fullName evidence="2">Coronin</fullName>
    </recommendedName>
</protein>
<feature type="repeat" description="WD" evidence="1">
    <location>
        <begin position="54"/>
        <end position="96"/>
    </location>
</feature>
<dbReference type="GeneID" id="24918943"/>
<dbReference type="FunCoup" id="D8M0H4">
    <property type="interactions" value="29"/>
</dbReference>
<feature type="coiled-coil region" evidence="3">
    <location>
        <begin position="413"/>
        <end position="440"/>
    </location>
</feature>
<dbReference type="PANTHER" id="PTHR10856:SF0">
    <property type="entry name" value="CORONIN"/>
    <property type="match status" value="1"/>
</dbReference>
<evidence type="ECO:0000313" key="4">
    <source>
        <dbReference type="EMBL" id="CBK21563.2"/>
    </source>
</evidence>
<keyword evidence="3" id="KW-0175">Coiled coil</keyword>
<dbReference type="SMART" id="SM00320">
    <property type="entry name" value="WD40"/>
    <property type="match status" value="3"/>
</dbReference>
<keyword evidence="2" id="KW-0677">Repeat</keyword>
<accession>D8M0H4</accession>
<dbReference type="GO" id="GO:0051015">
    <property type="term" value="F:actin filament binding"/>
    <property type="evidence" value="ECO:0007669"/>
    <property type="project" value="TreeGrafter"/>
</dbReference>
<dbReference type="PANTHER" id="PTHR10856">
    <property type="entry name" value="CORONIN"/>
    <property type="match status" value="1"/>
</dbReference>
<dbReference type="EMBL" id="FN668643">
    <property type="protein sequence ID" value="CBK21563.2"/>
    <property type="molecule type" value="Genomic_DNA"/>
</dbReference>
<dbReference type="SUPFAM" id="SSF50978">
    <property type="entry name" value="WD40 repeat-like"/>
    <property type="match status" value="1"/>
</dbReference>
<name>D8M0H4_BLAHO</name>
<dbReference type="OrthoDB" id="1850764at2759"/>
<comment type="similarity">
    <text evidence="2">Belongs to the WD repeat coronin family.</text>
</comment>
<dbReference type="GO" id="GO:0007015">
    <property type="term" value="P:actin filament organization"/>
    <property type="evidence" value="ECO:0007669"/>
    <property type="project" value="TreeGrafter"/>
</dbReference>